<dbReference type="AlphaFoldDB" id="A0A6G4A1L6"/>
<comment type="caution">
    <text evidence="2">The sequence shown here is derived from an EMBL/GenBank/DDBJ whole genome shotgun (WGS) entry which is preliminary data.</text>
</comment>
<organism evidence="2">
    <name type="scientific">Paenibacillus sp. SYP-B3998</name>
    <dbReference type="NCBI Taxonomy" id="2678564"/>
    <lineage>
        <taxon>Bacteria</taxon>
        <taxon>Bacillati</taxon>
        <taxon>Bacillota</taxon>
        <taxon>Bacilli</taxon>
        <taxon>Bacillales</taxon>
        <taxon>Paenibacillaceae</taxon>
        <taxon>Paenibacillus</taxon>
    </lineage>
</organism>
<dbReference type="Pfam" id="PF13314">
    <property type="entry name" value="DUF4083"/>
    <property type="match status" value="1"/>
</dbReference>
<proteinExistence type="predicted"/>
<keyword evidence="1" id="KW-1133">Transmembrane helix</keyword>
<name>A0A6G4A1L6_9BACL</name>
<feature type="transmembrane region" description="Helical" evidence="1">
    <location>
        <begin position="20"/>
        <end position="45"/>
    </location>
</feature>
<protein>
    <submittedName>
        <fullName evidence="2">DUF4083 domain-containing protein</fullName>
    </submittedName>
</protein>
<keyword evidence="1" id="KW-0472">Membrane</keyword>
<evidence type="ECO:0000256" key="1">
    <source>
        <dbReference type="SAM" id="Phobius"/>
    </source>
</evidence>
<reference evidence="2" key="1">
    <citation type="submission" date="2020-02" db="EMBL/GenBank/DDBJ databases">
        <authorList>
            <person name="Shen X.-R."/>
            <person name="Zhang Y.-X."/>
        </authorList>
    </citation>
    <scope>NUCLEOTIDE SEQUENCE</scope>
    <source>
        <strain evidence="2">SYP-B3998</strain>
    </source>
</reference>
<sequence>MEKYVEKEKYEMEYSFSLTTAVMQLISLLMVILLFAALISGIRYFDWKRKHDVEMGKKLDRVIELLGKERS</sequence>
<dbReference type="EMBL" id="JAAIKC010000009">
    <property type="protein sequence ID" value="NEW08363.1"/>
    <property type="molecule type" value="Genomic_DNA"/>
</dbReference>
<keyword evidence="1" id="KW-0812">Transmembrane</keyword>
<evidence type="ECO:0000313" key="2">
    <source>
        <dbReference type="EMBL" id="NEW08363.1"/>
    </source>
</evidence>
<dbReference type="InterPro" id="IPR025143">
    <property type="entry name" value="DUF4083"/>
</dbReference>
<gene>
    <name evidence="2" type="ORF">GK047_20400</name>
</gene>
<accession>A0A6G4A1L6</accession>
<dbReference type="RefSeq" id="WP_163951050.1">
    <property type="nucleotide sequence ID" value="NZ_JAAIKC010000009.1"/>
</dbReference>